<dbReference type="CDD" id="cd16273">
    <property type="entry name" value="SNM1A-1C-like_MBL-fold"/>
    <property type="match status" value="1"/>
</dbReference>
<accession>T0QNF2</accession>
<evidence type="ECO:0000256" key="5">
    <source>
        <dbReference type="ARBA" id="ARBA00023242"/>
    </source>
</evidence>
<protein>
    <recommendedName>
        <fullName evidence="7">DNA repair metallo-beta-lactamase domain-containing protein</fullName>
    </recommendedName>
</protein>
<dbReference type="GO" id="GO:0003684">
    <property type="term" value="F:damaged DNA binding"/>
    <property type="evidence" value="ECO:0007669"/>
    <property type="project" value="TreeGrafter"/>
</dbReference>
<gene>
    <name evidence="8" type="ORF">SDRG_06353</name>
</gene>
<dbReference type="RefSeq" id="XP_008610352.1">
    <property type="nucleotide sequence ID" value="XM_008612130.1"/>
</dbReference>
<proteinExistence type="inferred from homology"/>
<dbReference type="AlphaFoldDB" id="T0QNF2"/>
<dbReference type="Pfam" id="PF07522">
    <property type="entry name" value="DRMBL"/>
    <property type="match status" value="1"/>
</dbReference>
<keyword evidence="3" id="KW-0227">DNA damage</keyword>
<evidence type="ECO:0000256" key="6">
    <source>
        <dbReference type="SAM" id="MobiDB-lite"/>
    </source>
</evidence>
<feature type="compositionally biased region" description="Pro residues" evidence="6">
    <location>
        <begin position="52"/>
        <end position="61"/>
    </location>
</feature>
<dbReference type="PANTHER" id="PTHR23240:SF6">
    <property type="entry name" value="DNA CROSS-LINK REPAIR 1A PROTEIN"/>
    <property type="match status" value="1"/>
</dbReference>
<organism evidence="8 9">
    <name type="scientific">Saprolegnia diclina (strain VS20)</name>
    <dbReference type="NCBI Taxonomy" id="1156394"/>
    <lineage>
        <taxon>Eukaryota</taxon>
        <taxon>Sar</taxon>
        <taxon>Stramenopiles</taxon>
        <taxon>Oomycota</taxon>
        <taxon>Saprolegniomycetes</taxon>
        <taxon>Saprolegniales</taxon>
        <taxon>Saprolegniaceae</taxon>
        <taxon>Saprolegnia</taxon>
    </lineage>
</organism>
<dbReference type="VEuPathDB" id="FungiDB:SDRG_06353"/>
<feature type="region of interest" description="Disordered" evidence="6">
    <location>
        <begin position="1"/>
        <end position="136"/>
    </location>
</feature>
<evidence type="ECO:0000313" key="9">
    <source>
        <dbReference type="Proteomes" id="UP000030762"/>
    </source>
</evidence>
<dbReference type="PANTHER" id="PTHR23240">
    <property type="entry name" value="DNA CROSS-LINK REPAIR PROTEIN PSO2/SNM1-RELATED"/>
    <property type="match status" value="1"/>
</dbReference>
<comment type="similarity">
    <text evidence="2">Belongs to the DNA repair metallo-beta-lactamase (DRMBL) family.</text>
</comment>
<dbReference type="SUPFAM" id="SSF56281">
    <property type="entry name" value="Metallo-hydrolase/oxidoreductase"/>
    <property type="match status" value="1"/>
</dbReference>
<dbReference type="GO" id="GO:0006303">
    <property type="term" value="P:double-strand break repair via nonhomologous end joining"/>
    <property type="evidence" value="ECO:0007669"/>
    <property type="project" value="TreeGrafter"/>
</dbReference>
<dbReference type="eggNOG" id="KOG1361">
    <property type="taxonomic scope" value="Eukaryota"/>
</dbReference>
<keyword evidence="9" id="KW-1185">Reference proteome</keyword>
<evidence type="ECO:0000256" key="4">
    <source>
        <dbReference type="ARBA" id="ARBA00023204"/>
    </source>
</evidence>
<keyword evidence="4" id="KW-0234">DNA repair</keyword>
<dbReference type="EMBL" id="JH767148">
    <property type="protein sequence ID" value="EQC36246.1"/>
    <property type="molecule type" value="Genomic_DNA"/>
</dbReference>
<keyword evidence="5" id="KW-0539">Nucleus</keyword>
<name>T0QNF2_SAPDV</name>
<dbReference type="InterPro" id="IPR036866">
    <property type="entry name" value="RibonucZ/Hydroxyglut_hydro"/>
</dbReference>
<dbReference type="OrthoDB" id="262529at2759"/>
<sequence>MSRRHLLSLRAIPQPATSDDDMMTRKREASAPWTKPVEAAKEEAIALAQRPPKGPEAPCPSPMQAMQPATCKVAEAEPMKSLGANDSAADSPATEPIPTTVEADQSSDTTLPLDIDELEDCPPTQRVEDDASRTSPSSCVVDLQADVAYDTKISCPSCGKNLTFFNEEAQIHHVNACLDAIQQFERNKRDAELQAALAASIGADPTPDVPVETCKVCGVSFTDKLPRQRIQHTKQCAKKYGVSLQALLQAEVHVDEARIDAAIASLPPPTNAFDLMMNRPKPAAKCAKAPMPHASNAFDLLMRGAQTSAIVAKTAKPALKRKANGFGTKPRYSCPDYKKIQGTSILVDGFQYASPSLSTTYVLSHFHSDHYGGLGRSFSAGIIYCTPTTARLVQLCLGVDKKYLHPLPLHQPYLLADHKAQMTFIDANHCPGAAIILFQFQSGKTFLHTGDFRYDPSMLLNSYLSPFTNPTQRLDGVYLDTTYCDTQHCHPTQAVAIAEAKRLVDLHQNDRPLFLVGSYSIGKERLFMDVAAHLDCKVFVERAKLSLLSCFEWPESALRRLTTESSTTNLHVVPMNHLNFDGMRALLAKHRLRFRKVIALQPTGWTFSRKKGPSISSKRTQMNDALVIYGIPYSEHSSFDELCAFTKAFDPKVIIPTVSSTSLLVVHGSTGVGQLFQVVRASCAAPANVL</sequence>
<dbReference type="FunFam" id="3.40.50.12650:FF:000001">
    <property type="entry name" value="DNA cross-link repair 1A"/>
    <property type="match status" value="1"/>
</dbReference>
<evidence type="ECO:0000256" key="3">
    <source>
        <dbReference type="ARBA" id="ARBA00022763"/>
    </source>
</evidence>
<dbReference type="STRING" id="1156394.T0QNF2"/>
<dbReference type="InterPro" id="IPR011084">
    <property type="entry name" value="DRMBL"/>
</dbReference>
<dbReference type="GeneID" id="19947080"/>
<evidence type="ECO:0000313" key="8">
    <source>
        <dbReference type="EMBL" id="EQC36246.1"/>
    </source>
</evidence>
<dbReference type="Gene3D" id="3.40.50.12650">
    <property type="match status" value="1"/>
</dbReference>
<feature type="domain" description="DNA repair metallo-beta-lactamase" evidence="7">
    <location>
        <begin position="559"/>
        <end position="660"/>
    </location>
</feature>
<evidence type="ECO:0000256" key="1">
    <source>
        <dbReference type="ARBA" id="ARBA00004123"/>
    </source>
</evidence>
<evidence type="ECO:0000259" key="7">
    <source>
        <dbReference type="Pfam" id="PF07522"/>
    </source>
</evidence>
<dbReference type="Proteomes" id="UP000030762">
    <property type="component" value="Unassembled WGS sequence"/>
</dbReference>
<comment type="subcellular location">
    <subcellularLocation>
        <location evidence="1">Nucleus</location>
    </subcellularLocation>
</comment>
<dbReference type="GO" id="GO:0035312">
    <property type="term" value="F:5'-3' DNA exonuclease activity"/>
    <property type="evidence" value="ECO:0007669"/>
    <property type="project" value="TreeGrafter"/>
</dbReference>
<dbReference type="GO" id="GO:0036297">
    <property type="term" value="P:interstrand cross-link repair"/>
    <property type="evidence" value="ECO:0007669"/>
    <property type="project" value="TreeGrafter"/>
</dbReference>
<dbReference type="GO" id="GO:0005634">
    <property type="term" value="C:nucleus"/>
    <property type="evidence" value="ECO:0007669"/>
    <property type="project" value="UniProtKB-SubCell"/>
</dbReference>
<reference evidence="8 9" key="1">
    <citation type="submission" date="2012-04" db="EMBL/GenBank/DDBJ databases">
        <title>The Genome Sequence of Saprolegnia declina VS20.</title>
        <authorList>
            <consortium name="The Broad Institute Genome Sequencing Platform"/>
            <person name="Russ C."/>
            <person name="Nusbaum C."/>
            <person name="Tyler B."/>
            <person name="van West P."/>
            <person name="Dieguez-Uribeondo J."/>
            <person name="de Bruijn I."/>
            <person name="Tripathy S."/>
            <person name="Jiang R."/>
            <person name="Young S.K."/>
            <person name="Zeng Q."/>
            <person name="Gargeya S."/>
            <person name="Fitzgerald M."/>
            <person name="Haas B."/>
            <person name="Abouelleil A."/>
            <person name="Alvarado L."/>
            <person name="Arachchi H.M."/>
            <person name="Berlin A."/>
            <person name="Chapman S.B."/>
            <person name="Goldberg J."/>
            <person name="Griggs A."/>
            <person name="Gujja S."/>
            <person name="Hansen M."/>
            <person name="Howarth C."/>
            <person name="Imamovic A."/>
            <person name="Larimer J."/>
            <person name="McCowen C."/>
            <person name="Montmayeur A."/>
            <person name="Murphy C."/>
            <person name="Neiman D."/>
            <person name="Pearson M."/>
            <person name="Priest M."/>
            <person name="Roberts A."/>
            <person name="Saif S."/>
            <person name="Shea T."/>
            <person name="Sisk P."/>
            <person name="Sykes S."/>
            <person name="Wortman J."/>
            <person name="Nusbaum C."/>
            <person name="Birren B."/>
        </authorList>
    </citation>
    <scope>NUCLEOTIDE SEQUENCE [LARGE SCALE GENOMIC DNA]</scope>
    <source>
        <strain evidence="8 9">VS20</strain>
    </source>
</reference>
<evidence type="ECO:0000256" key="2">
    <source>
        <dbReference type="ARBA" id="ARBA00010304"/>
    </source>
</evidence>
<dbReference type="Gene3D" id="3.60.15.10">
    <property type="entry name" value="Ribonuclease Z/Hydroxyacylglutathione hydrolase-like"/>
    <property type="match status" value="1"/>
</dbReference>
<dbReference type="InParanoid" id="T0QNF2"/>